<proteinExistence type="predicted"/>
<protein>
    <submittedName>
        <fullName evidence="1">Uncharacterized protein</fullName>
    </submittedName>
</protein>
<dbReference type="InterPro" id="IPR011009">
    <property type="entry name" value="Kinase-like_dom_sf"/>
</dbReference>
<reference evidence="1 2" key="1">
    <citation type="submission" date="2023-03" db="EMBL/GenBank/DDBJ databases">
        <title>WGS of Gossypium arboreum.</title>
        <authorList>
            <person name="Yu D."/>
        </authorList>
    </citation>
    <scope>NUCLEOTIDE SEQUENCE [LARGE SCALE GENOMIC DNA]</scope>
    <source>
        <tissue evidence="1">Leaf</tissue>
    </source>
</reference>
<dbReference type="PANTHER" id="PTHR48007:SF55">
    <property type="entry name" value="PROTEIN KINASE DOMAIN-CONTAINING PROTEIN"/>
    <property type="match status" value="1"/>
</dbReference>
<dbReference type="EMBL" id="JARKNE010000011">
    <property type="protein sequence ID" value="KAK5782767.1"/>
    <property type="molecule type" value="Genomic_DNA"/>
</dbReference>
<evidence type="ECO:0000313" key="2">
    <source>
        <dbReference type="Proteomes" id="UP001358586"/>
    </source>
</evidence>
<dbReference type="Proteomes" id="UP001358586">
    <property type="component" value="Chromosome 11"/>
</dbReference>
<dbReference type="PANTHER" id="PTHR48007">
    <property type="entry name" value="LEUCINE-RICH REPEAT RECEPTOR-LIKE PROTEIN KINASE PXC1"/>
    <property type="match status" value="1"/>
</dbReference>
<dbReference type="InterPro" id="IPR046959">
    <property type="entry name" value="PRK1-6/SRF4-like"/>
</dbReference>
<sequence length="287" mass="32405">MAADHMASVSAEEPVGLLVFHTPPGSVLSRIVHLAPHKEYSQGLSHNRKEILKEMVNKTGQGSSLNDDRRVRGPCPNQCHGPTLSLKEILRMPVGLMMGNNNNNMGLTEKLVLSDGRVCALKRFQNVRMMEREFGRRVERLAITLRKILLFESGRRGQTALNWNQRLRKIICIARAIDFIHAQLSPNDQNNMRMNVRGNIKSSNTIVNTDFTARLSDYGFLQLTDHCTEGSDHQDHVSQKFDIFNFGLVVLEVLTGVSKPGHLMLIRAAKVMIRQSKIIFLNLMPEE</sequence>
<dbReference type="Gene3D" id="1.10.510.10">
    <property type="entry name" value="Transferase(Phosphotransferase) domain 1"/>
    <property type="match status" value="1"/>
</dbReference>
<name>A0ABR0MWU5_GOSAR</name>
<dbReference type="SUPFAM" id="SSF56112">
    <property type="entry name" value="Protein kinase-like (PK-like)"/>
    <property type="match status" value="1"/>
</dbReference>
<organism evidence="1 2">
    <name type="scientific">Gossypium arboreum</name>
    <name type="common">Tree cotton</name>
    <name type="synonym">Gossypium nanking</name>
    <dbReference type="NCBI Taxonomy" id="29729"/>
    <lineage>
        <taxon>Eukaryota</taxon>
        <taxon>Viridiplantae</taxon>
        <taxon>Streptophyta</taxon>
        <taxon>Embryophyta</taxon>
        <taxon>Tracheophyta</taxon>
        <taxon>Spermatophyta</taxon>
        <taxon>Magnoliopsida</taxon>
        <taxon>eudicotyledons</taxon>
        <taxon>Gunneridae</taxon>
        <taxon>Pentapetalae</taxon>
        <taxon>rosids</taxon>
        <taxon>malvids</taxon>
        <taxon>Malvales</taxon>
        <taxon>Malvaceae</taxon>
        <taxon>Malvoideae</taxon>
        <taxon>Gossypium</taxon>
    </lineage>
</organism>
<accession>A0ABR0MWU5</accession>
<gene>
    <name evidence="1" type="ORF">PVK06_037272</name>
</gene>
<comment type="caution">
    <text evidence="1">The sequence shown here is derived from an EMBL/GenBank/DDBJ whole genome shotgun (WGS) entry which is preliminary data.</text>
</comment>
<evidence type="ECO:0000313" key="1">
    <source>
        <dbReference type="EMBL" id="KAK5782767.1"/>
    </source>
</evidence>
<keyword evidence="2" id="KW-1185">Reference proteome</keyword>